<dbReference type="PANTHER" id="PTHR14677:SF20">
    <property type="entry name" value="ZINC FINGER AN1-TYPE CONTAINING 2A-RELATED"/>
    <property type="match status" value="1"/>
</dbReference>
<keyword evidence="3 5" id="KW-0863">Zinc-finger</keyword>
<evidence type="ECO:0000313" key="9">
    <source>
        <dbReference type="Proteomes" id="UP001175271"/>
    </source>
</evidence>
<proteinExistence type="predicted"/>
<organism evidence="8 9">
    <name type="scientific">Steinernema hermaphroditum</name>
    <dbReference type="NCBI Taxonomy" id="289476"/>
    <lineage>
        <taxon>Eukaryota</taxon>
        <taxon>Metazoa</taxon>
        <taxon>Ecdysozoa</taxon>
        <taxon>Nematoda</taxon>
        <taxon>Chromadorea</taxon>
        <taxon>Rhabditida</taxon>
        <taxon>Tylenchina</taxon>
        <taxon>Panagrolaimomorpha</taxon>
        <taxon>Strongyloidoidea</taxon>
        <taxon>Steinernematidae</taxon>
        <taxon>Steinernema</taxon>
    </lineage>
</organism>
<dbReference type="Pfam" id="PF01428">
    <property type="entry name" value="zf-AN1"/>
    <property type="match status" value="2"/>
</dbReference>
<dbReference type="GO" id="GO:0008270">
    <property type="term" value="F:zinc ion binding"/>
    <property type="evidence" value="ECO:0007669"/>
    <property type="project" value="UniProtKB-KW"/>
</dbReference>
<comment type="caution">
    <text evidence="8">The sequence shown here is derived from an EMBL/GenBank/DDBJ whole genome shotgun (WGS) entry which is preliminary data.</text>
</comment>
<feature type="region of interest" description="Disordered" evidence="6">
    <location>
        <begin position="200"/>
        <end position="233"/>
    </location>
</feature>
<evidence type="ECO:0000256" key="1">
    <source>
        <dbReference type="ARBA" id="ARBA00022723"/>
    </source>
</evidence>
<keyword evidence="4" id="KW-0862">Zinc</keyword>
<evidence type="ECO:0000256" key="6">
    <source>
        <dbReference type="SAM" id="MobiDB-lite"/>
    </source>
</evidence>
<dbReference type="PANTHER" id="PTHR14677">
    <property type="entry name" value="ARSENITE INDUCUBLE RNA ASSOCIATED PROTEIN AIP-1-RELATED"/>
    <property type="match status" value="1"/>
</dbReference>
<dbReference type="GO" id="GO:0005783">
    <property type="term" value="C:endoplasmic reticulum"/>
    <property type="evidence" value="ECO:0007669"/>
    <property type="project" value="TreeGrafter"/>
</dbReference>
<dbReference type="Proteomes" id="UP001175271">
    <property type="component" value="Unassembled WGS sequence"/>
</dbReference>
<dbReference type="GO" id="GO:0043161">
    <property type="term" value="P:proteasome-mediated ubiquitin-dependent protein catabolic process"/>
    <property type="evidence" value="ECO:0007669"/>
    <property type="project" value="TreeGrafter"/>
</dbReference>
<gene>
    <name evidence="8" type="ORF">QR680_014031</name>
</gene>
<dbReference type="SUPFAM" id="SSF118310">
    <property type="entry name" value="AN1-like Zinc finger"/>
    <property type="match status" value="2"/>
</dbReference>
<evidence type="ECO:0000256" key="3">
    <source>
        <dbReference type="ARBA" id="ARBA00022771"/>
    </source>
</evidence>
<sequence length="233" mass="25928">MAEFPDLGAHCAFEQCGLLDFLPARCNACNKEFCQTHVAYDQHECESAHLKDIRVPVCPLCSKPVPTGRNENADLKVSEHIDRDCQADPAKKIAYKNRCSVKGCRKKELIPITCPDCRQNFCITHRHTTDHKCPGPPPPQCFSRLAAEARRTQSQKGAKPDTSSDEALARALQLAMNDQEGSRANLSPEELDRRLAMQLQQEENQRRNLVGSVGAAGGSNRNRRSRDNQCCVS</sequence>
<keyword evidence="2" id="KW-0677">Repeat</keyword>
<evidence type="ECO:0000259" key="7">
    <source>
        <dbReference type="PROSITE" id="PS51039"/>
    </source>
</evidence>
<name>A0AA39I8W1_9BILA</name>
<dbReference type="AlphaFoldDB" id="A0AA39I8W1"/>
<accession>A0AA39I8W1</accession>
<reference evidence="8" key="1">
    <citation type="submission" date="2023-06" db="EMBL/GenBank/DDBJ databases">
        <title>Genomic analysis of the entomopathogenic nematode Steinernema hermaphroditum.</title>
        <authorList>
            <person name="Schwarz E.M."/>
            <person name="Heppert J.K."/>
            <person name="Baniya A."/>
            <person name="Schwartz H.T."/>
            <person name="Tan C.-H."/>
            <person name="Antoshechkin I."/>
            <person name="Sternberg P.W."/>
            <person name="Goodrich-Blair H."/>
            <person name="Dillman A.R."/>
        </authorList>
    </citation>
    <scope>NUCLEOTIDE SEQUENCE</scope>
    <source>
        <strain evidence="8">PS9179</strain>
        <tissue evidence="8">Whole animal</tissue>
    </source>
</reference>
<keyword evidence="1" id="KW-0479">Metal-binding</keyword>
<feature type="domain" description="AN1-type" evidence="7">
    <location>
        <begin position="93"/>
        <end position="141"/>
    </location>
</feature>
<dbReference type="Gene3D" id="4.10.1110.10">
    <property type="entry name" value="AN1-like Zinc finger"/>
    <property type="match status" value="2"/>
</dbReference>
<dbReference type="PROSITE" id="PS51039">
    <property type="entry name" value="ZF_AN1"/>
    <property type="match status" value="2"/>
</dbReference>
<dbReference type="GO" id="GO:0045047">
    <property type="term" value="P:protein targeting to ER"/>
    <property type="evidence" value="ECO:0007669"/>
    <property type="project" value="TreeGrafter"/>
</dbReference>
<evidence type="ECO:0000256" key="2">
    <source>
        <dbReference type="ARBA" id="ARBA00022737"/>
    </source>
</evidence>
<evidence type="ECO:0000313" key="8">
    <source>
        <dbReference type="EMBL" id="KAK0419235.1"/>
    </source>
</evidence>
<dbReference type="SMART" id="SM00154">
    <property type="entry name" value="ZnF_AN1"/>
    <property type="match status" value="2"/>
</dbReference>
<feature type="domain" description="AN1-type" evidence="7">
    <location>
        <begin position="5"/>
        <end position="53"/>
    </location>
</feature>
<protein>
    <recommendedName>
        <fullName evidence="7">AN1-type domain-containing protein</fullName>
    </recommendedName>
</protein>
<dbReference type="EMBL" id="JAUCMV010000002">
    <property type="protein sequence ID" value="KAK0419235.1"/>
    <property type="molecule type" value="Genomic_DNA"/>
</dbReference>
<evidence type="ECO:0000256" key="4">
    <source>
        <dbReference type="ARBA" id="ARBA00022833"/>
    </source>
</evidence>
<dbReference type="InterPro" id="IPR000058">
    <property type="entry name" value="Znf_AN1"/>
</dbReference>
<dbReference type="InterPro" id="IPR057357">
    <property type="entry name" value="Znf-C2H2_ZFAND2A/B"/>
</dbReference>
<dbReference type="Pfam" id="PF25403">
    <property type="entry name" value="zf-C2H2_ZFAND2"/>
    <property type="match status" value="1"/>
</dbReference>
<keyword evidence="9" id="KW-1185">Reference proteome</keyword>
<dbReference type="InterPro" id="IPR035896">
    <property type="entry name" value="AN1-like_Znf"/>
</dbReference>
<evidence type="ECO:0000256" key="5">
    <source>
        <dbReference type="PROSITE-ProRule" id="PRU00449"/>
    </source>
</evidence>